<dbReference type="AlphaFoldDB" id="A0AAE2ZL08"/>
<dbReference type="CDD" id="cd13641">
    <property type="entry name" value="PBP2_HisX_like"/>
    <property type="match status" value="1"/>
</dbReference>
<evidence type="ECO:0000313" key="4">
    <source>
        <dbReference type="Proteomes" id="UP001196509"/>
    </source>
</evidence>
<reference evidence="3" key="1">
    <citation type="submission" date="2021-08" db="EMBL/GenBank/DDBJ databases">
        <title>Hoeflea bacterium WL0058 sp. nov., isolated from the sediment.</title>
        <authorList>
            <person name="Wang L."/>
            <person name="Zhang D."/>
        </authorList>
    </citation>
    <scope>NUCLEOTIDE SEQUENCE</scope>
    <source>
        <strain evidence="3">WL0058</strain>
    </source>
</reference>
<dbReference type="GO" id="GO:0043190">
    <property type="term" value="C:ATP-binding cassette (ABC) transporter complex"/>
    <property type="evidence" value="ECO:0007669"/>
    <property type="project" value="InterPro"/>
</dbReference>
<dbReference type="GO" id="GO:0022857">
    <property type="term" value="F:transmembrane transporter activity"/>
    <property type="evidence" value="ECO:0007669"/>
    <property type="project" value="InterPro"/>
</dbReference>
<proteinExistence type="predicted"/>
<dbReference type="RefSeq" id="WP_220228792.1">
    <property type="nucleotide sequence ID" value="NZ_JAICBX010000002.1"/>
</dbReference>
<feature type="domain" description="ABC-type glycine betaine transport system substrate-binding" evidence="2">
    <location>
        <begin position="28"/>
        <end position="300"/>
    </location>
</feature>
<protein>
    <submittedName>
        <fullName evidence="3">ABC transporter substrate-binding protein</fullName>
    </submittedName>
</protein>
<feature type="chain" id="PRO_5042043591" evidence="1">
    <location>
        <begin position="25"/>
        <end position="323"/>
    </location>
</feature>
<comment type="caution">
    <text evidence="3">The sequence shown here is derived from an EMBL/GenBank/DDBJ whole genome shotgun (WGS) entry which is preliminary data.</text>
</comment>
<dbReference type="Proteomes" id="UP001196509">
    <property type="component" value="Unassembled WGS sequence"/>
</dbReference>
<evidence type="ECO:0000259" key="2">
    <source>
        <dbReference type="Pfam" id="PF04069"/>
    </source>
</evidence>
<sequence length="323" mass="34687">MKFTTLFAATAIVGTLGFATAAQAECGEVTITEMNWASSAVVTQVSKFLMEQGYGCEVTTVPSSTVPSIASVAETGKPDIVTELWLNGAPAYKPLEEAGKIKTVGNVLSDGGVEGWWIPQSVVDEHPELTTLDGLLANPDLVGGRFHQCPDGWGCKNINGNLAKALDLEGKGFEVFQHGSGETMATSIAAAFENDEPWLGYYWAPTSVLGKYPMALVDLGEHKPDIHACNATPECETPGVSSYPVAPVVTAVTTDFAERQPDIEELMSKVSFTNKQMGEVLAWQDANSASPEEAAVYFLTTYKDVWPNWINDDAKEKLSALLQ</sequence>
<dbReference type="Gene3D" id="3.10.105.10">
    <property type="entry name" value="Dipeptide-binding Protein, Domain 3"/>
    <property type="match status" value="2"/>
</dbReference>
<keyword evidence="1" id="KW-0732">Signal</keyword>
<organism evidence="3 4">
    <name type="scientific">Flavimaribacter sediminis</name>
    <dbReference type="NCBI Taxonomy" id="2865987"/>
    <lineage>
        <taxon>Bacteria</taxon>
        <taxon>Pseudomonadati</taxon>
        <taxon>Pseudomonadota</taxon>
        <taxon>Alphaproteobacteria</taxon>
        <taxon>Hyphomicrobiales</taxon>
        <taxon>Rhizobiaceae</taxon>
        <taxon>Flavimaribacter</taxon>
    </lineage>
</organism>
<evidence type="ECO:0000256" key="1">
    <source>
        <dbReference type="SAM" id="SignalP"/>
    </source>
</evidence>
<gene>
    <name evidence="3" type="ORF">K1W69_13170</name>
</gene>
<dbReference type="SUPFAM" id="SSF53850">
    <property type="entry name" value="Periplasmic binding protein-like II"/>
    <property type="match status" value="1"/>
</dbReference>
<dbReference type="EMBL" id="JAICBX010000002">
    <property type="protein sequence ID" value="MBW8638141.1"/>
    <property type="molecule type" value="Genomic_DNA"/>
</dbReference>
<feature type="signal peptide" evidence="1">
    <location>
        <begin position="1"/>
        <end position="24"/>
    </location>
</feature>
<dbReference type="Pfam" id="PF04069">
    <property type="entry name" value="OpuAC"/>
    <property type="match status" value="1"/>
</dbReference>
<keyword evidence="4" id="KW-1185">Reference proteome</keyword>
<dbReference type="InterPro" id="IPR007210">
    <property type="entry name" value="ABC_Gly_betaine_transp_sub-bd"/>
</dbReference>
<name>A0AAE2ZL08_9HYPH</name>
<dbReference type="Gene3D" id="3.40.190.100">
    <property type="entry name" value="Glycine betaine-binding periplasmic protein, domain 2"/>
    <property type="match status" value="1"/>
</dbReference>
<evidence type="ECO:0000313" key="3">
    <source>
        <dbReference type="EMBL" id="MBW8638141.1"/>
    </source>
</evidence>
<accession>A0AAE2ZL08</accession>